<sequence length="180" mass="20285">MPRVEKSASVLLNYKDPLPSPHHPHKSQNPHITPPILIARTTLSKNGNTFYFKLVLKKKKINQMADNSGYPSKQMKVSLARRQAQNKSLQQQNEQLKLENEKLKKENYAIKLQEFNSICGTCHMRAENACLGTEIQRLYARATNQETEAQPEEVDLPFPPTAGSQEGAPLNQDEPAPPSK</sequence>
<proteinExistence type="predicted"/>
<reference evidence="3" key="1">
    <citation type="submission" date="2013-08" db="EMBL/GenBank/DDBJ databases">
        <title>Oryza genome evolution.</title>
        <authorList>
            <person name="Wing R.A."/>
            <person name="Panaud O."/>
            <person name="Oliveira A.C."/>
        </authorList>
    </citation>
    <scope>NUCLEOTIDE SEQUENCE</scope>
</reference>
<dbReference type="Gramene" id="OGLUM01G18980.1">
    <property type="protein sequence ID" value="OGLUM01G18980.1"/>
    <property type="gene ID" value="OGLUM01G18980"/>
</dbReference>
<accession>A0A0D9Y8Y1</accession>
<reference evidence="3" key="3">
    <citation type="submission" date="2018-05" db="EMBL/GenBank/DDBJ databases">
        <title>OgluRS3 (Oryza glumaepatula Reference Sequence Version 3).</title>
        <authorList>
            <person name="Zhang J."/>
            <person name="Kudrna D."/>
            <person name="Lee S."/>
            <person name="Talag J."/>
            <person name="Welchert J."/>
            <person name="Wing R.A."/>
        </authorList>
    </citation>
    <scope>NUCLEOTIDE SEQUENCE [LARGE SCALE GENOMIC DNA]</scope>
</reference>
<name>A0A0D9Y8Y1_9ORYZ</name>
<evidence type="ECO:0008006" key="5">
    <source>
        <dbReference type="Google" id="ProtNLM"/>
    </source>
</evidence>
<protein>
    <recommendedName>
        <fullName evidence="5">BZIP domain-containing protein</fullName>
    </recommendedName>
</protein>
<dbReference type="eggNOG" id="ENOG502R7DT">
    <property type="taxonomic scope" value="Eukaryota"/>
</dbReference>
<dbReference type="EnsemblPlants" id="OGLUM01G18980.1">
    <property type="protein sequence ID" value="OGLUM01G18980.1"/>
    <property type="gene ID" value="OGLUM01G18980"/>
</dbReference>
<feature type="region of interest" description="Disordered" evidence="2">
    <location>
        <begin position="14"/>
        <end position="33"/>
    </location>
</feature>
<dbReference type="Proteomes" id="UP000026961">
    <property type="component" value="Chromosome 1"/>
</dbReference>
<keyword evidence="4" id="KW-1185">Reference proteome</keyword>
<dbReference type="STRING" id="40148.A0A0D9Y8Y1"/>
<reference evidence="3" key="2">
    <citation type="submission" date="2015-04" db="UniProtKB">
        <authorList>
            <consortium name="EnsemblPlants"/>
        </authorList>
    </citation>
    <scope>IDENTIFICATION</scope>
</reference>
<evidence type="ECO:0000256" key="1">
    <source>
        <dbReference type="SAM" id="Coils"/>
    </source>
</evidence>
<dbReference type="HOGENOM" id="CLU_143252_0_0_1"/>
<keyword evidence="1" id="KW-0175">Coiled coil</keyword>
<evidence type="ECO:0000313" key="4">
    <source>
        <dbReference type="Proteomes" id="UP000026961"/>
    </source>
</evidence>
<feature type="region of interest" description="Disordered" evidence="2">
    <location>
        <begin position="142"/>
        <end position="180"/>
    </location>
</feature>
<dbReference type="CDD" id="cd14686">
    <property type="entry name" value="bZIP"/>
    <property type="match status" value="1"/>
</dbReference>
<evidence type="ECO:0000256" key="2">
    <source>
        <dbReference type="SAM" id="MobiDB-lite"/>
    </source>
</evidence>
<evidence type="ECO:0000313" key="3">
    <source>
        <dbReference type="EnsemblPlants" id="OGLUM01G18980.1"/>
    </source>
</evidence>
<dbReference type="AlphaFoldDB" id="A0A0D9Y8Y1"/>
<feature type="coiled-coil region" evidence="1">
    <location>
        <begin position="79"/>
        <end position="113"/>
    </location>
</feature>
<organism evidence="3">
    <name type="scientific">Oryza glumipatula</name>
    <dbReference type="NCBI Taxonomy" id="40148"/>
    <lineage>
        <taxon>Eukaryota</taxon>
        <taxon>Viridiplantae</taxon>
        <taxon>Streptophyta</taxon>
        <taxon>Embryophyta</taxon>
        <taxon>Tracheophyta</taxon>
        <taxon>Spermatophyta</taxon>
        <taxon>Magnoliopsida</taxon>
        <taxon>Liliopsida</taxon>
        <taxon>Poales</taxon>
        <taxon>Poaceae</taxon>
        <taxon>BOP clade</taxon>
        <taxon>Oryzoideae</taxon>
        <taxon>Oryzeae</taxon>
        <taxon>Oryzinae</taxon>
        <taxon>Oryza</taxon>
    </lineage>
</organism>